<evidence type="ECO:0000313" key="9">
    <source>
        <dbReference type="EMBL" id="KCZ57331.1"/>
    </source>
</evidence>
<feature type="transmembrane region" description="Helical" evidence="8">
    <location>
        <begin position="167"/>
        <end position="189"/>
    </location>
</feature>
<feature type="transmembrane region" description="Helical" evidence="8">
    <location>
        <begin position="76"/>
        <end position="99"/>
    </location>
</feature>
<proteinExistence type="inferred from homology"/>
<keyword evidence="3" id="KW-0813">Transport</keyword>
<dbReference type="NCBIfam" id="TIGR00842">
    <property type="entry name" value="bcct"/>
    <property type="match status" value="1"/>
</dbReference>
<keyword evidence="5 8" id="KW-0812">Transmembrane</keyword>
<dbReference type="Proteomes" id="UP000027037">
    <property type="component" value="Unassembled WGS sequence"/>
</dbReference>
<dbReference type="AlphaFoldDB" id="A0A062UAD2"/>
<dbReference type="EMBL" id="AWFF01000001">
    <property type="protein sequence ID" value="KCZ57331.1"/>
    <property type="molecule type" value="Genomic_DNA"/>
</dbReference>
<feature type="transmembrane region" description="Helical" evidence="8">
    <location>
        <begin position="424"/>
        <end position="443"/>
    </location>
</feature>
<dbReference type="GO" id="GO:0005886">
    <property type="term" value="C:plasma membrane"/>
    <property type="evidence" value="ECO:0007669"/>
    <property type="project" value="UniProtKB-SubCell"/>
</dbReference>
<evidence type="ECO:0000256" key="3">
    <source>
        <dbReference type="ARBA" id="ARBA00022448"/>
    </source>
</evidence>
<feature type="transmembrane region" description="Helical" evidence="8">
    <location>
        <begin position="37"/>
        <end position="56"/>
    </location>
</feature>
<evidence type="ECO:0008006" key="11">
    <source>
        <dbReference type="Google" id="ProtNLM"/>
    </source>
</evidence>
<feature type="transmembrane region" description="Helical" evidence="8">
    <location>
        <begin position="111"/>
        <end position="135"/>
    </location>
</feature>
<keyword evidence="4" id="KW-1003">Cell membrane</keyword>
<dbReference type="InterPro" id="IPR018093">
    <property type="entry name" value="BCCT_CS"/>
</dbReference>
<dbReference type="Pfam" id="PF02028">
    <property type="entry name" value="BCCT"/>
    <property type="match status" value="1"/>
</dbReference>
<keyword evidence="7 8" id="KW-0472">Membrane</keyword>
<evidence type="ECO:0000256" key="4">
    <source>
        <dbReference type="ARBA" id="ARBA00022475"/>
    </source>
</evidence>
<dbReference type="STRING" id="1280946.HY29_00990"/>
<evidence type="ECO:0000256" key="5">
    <source>
        <dbReference type="ARBA" id="ARBA00022692"/>
    </source>
</evidence>
<keyword evidence="6 8" id="KW-1133">Transmembrane helix</keyword>
<name>A0A062UAD2_9PROT</name>
<keyword evidence="10" id="KW-1185">Reference proteome</keyword>
<feature type="transmembrane region" description="Helical" evidence="8">
    <location>
        <begin position="372"/>
        <end position="396"/>
    </location>
</feature>
<sequence>MTDENEQIEESEYSYDTDHTVGDDNVNFAGLDVHNPVFFISAAIVLGFVALSLAMPNEVRAGVTAMKDATLVNLDWFFALIPTVVALFCAGLAISSLGSIRLGGPDAEPEFGFFSWIAMLFAAGIGIGFMFYGAAEPLAFYSDWGGTPLNAAAGTEEAKRLAFGATLFHWCLTPWSIYAVVGLSLGYFAHSRGLPMTIRSVFYPLIGDRIWGWPGHIIDILAVISTIFGLATTIGIGATQAATGVGFLVGFDAGLGAQVVLILVMTGIAGISVWRGVDGGVKLLSNINMIIAGLLLLFVIFFGPTVSILTGIFENIGTYFVEAPSLMTWVGREDTEWFHAWTIFYWAWWISWSPFVGMFIARISRGRSVRTYVISVLLVPSFISVVWFTGFGSAAIDVYNGENTALSGGIGEVSLVLFQLLSEMPFFAVTASASLILLLVFIVTSADSGALVVDSITAGGKTTSPALQRLFWVFVLGVLASVLLYGGGKSTLKSLQSGIIATATPFAIILLLACVSLLVGLLDEKRQAKKAAELAAEEG</sequence>
<evidence type="ECO:0000313" key="10">
    <source>
        <dbReference type="Proteomes" id="UP000027037"/>
    </source>
</evidence>
<protein>
    <recommendedName>
        <fullName evidence="11">BCCT transporter</fullName>
    </recommendedName>
</protein>
<evidence type="ECO:0000256" key="6">
    <source>
        <dbReference type="ARBA" id="ARBA00022989"/>
    </source>
</evidence>
<gene>
    <name evidence="9" type="ORF">HY29_00990</name>
</gene>
<evidence type="ECO:0000256" key="8">
    <source>
        <dbReference type="SAM" id="Phobius"/>
    </source>
</evidence>
<evidence type="ECO:0000256" key="2">
    <source>
        <dbReference type="ARBA" id="ARBA00005658"/>
    </source>
</evidence>
<feature type="transmembrane region" description="Helical" evidence="8">
    <location>
        <begin position="289"/>
        <end position="313"/>
    </location>
</feature>
<comment type="similarity">
    <text evidence="2">Belongs to the BCCT transporter (TC 2.A.15) family.</text>
</comment>
<dbReference type="eggNOG" id="COG1292">
    <property type="taxonomic scope" value="Bacteria"/>
</dbReference>
<dbReference type="OrthoDB" id="9775735at2"/>
<feature type="transmembrane region" description="Helical" evidence="8">
    <location>
        <begin position="210"/>
        <end position="236"/>
    </location>
</feature>
<dbReference type="InterPro" id="IPR000060">
    <property type="entry name" value="BCCT_transptr"/>
</dbReference>
<dbReference type="PROSITE" id="PS01303">
    <property type="entry name" value="BCCT"/>
    <property type="match status" value="1"/>
</dbReference>
<feature type="transmembrane region" description="Helical" evidence="8">
    <location>
        <begin position="470"/>
        <end position="487"/>
    </location>
</feature>
<comment type="subcellular location">
    <subcellularLocation>
        <location evidence="1">Cell membrane</location>
        <topology evidence="1">Multi-pass membrane protein</topology>
    </subcellularLocation>
</comment>
<evidence type="ECO:0000256" key="7">
    <source>
        <dbReference type="ARBA" id="ARBA00023136"/>
    </source>
</evidence>
<comment type="caution">
    <text evidence="9">The sequence shown here is derived from an EMBL/GenBank/DDBJ whole genome shotgun (WGS) entry which is preliminary data.</text>
</comment>
<feature type="transmembrane region" description="Helical" evidence="8">
    <location>
        <begin position="256"/>
        <end position="277"/>
    </location>
</feature>
<evidence type="ECO:0000256" key="1">
    <source>
        <dbReference type="ARBA" id="ARBA00004651"/>
    </source>
</evidence>
<dbReference type="RefSeq" id="WP_051600984.1">
    <property type="nucleotide sequence ID" value="NZ_AWFF01000001.1"/>
</dbReference>
<feature type="transmembrane region" description="Helical" evidence="8">
    <location>
        <begin position="337"/>
        <end position="360"/>
    </location>
</feature>
<dbReference type="PANTHER" id="PTHR30047">
    <property type="entry name" value="HIGH-AFFINITY CHOLINE TRANSPORT PROTEIN-RELATED"/>
    <property type="match status" value="1"/>
</dbReference>
<dbReference type="PANTHER" id="PTHR30047:SF7">
    <property type="entry name" value="HIGH-AFFINITY CHOLINE TRANSPORT PROTEIN"/>
    <property type="match status" value="1"/>
</dbReference>
<dbReference type="PATRIC" id="fig|1280946.3.peg.192"/>
<organism evidence="9 10">
    <name type="scientific">Hyphomonas beringensis</name>
    <dbReference type="NCBI Taxonomy" id="1280946"/>
    <lineage>
        <taxon>Bacteria</taxon>
        <taxon>Pseudomonadati</taxon>
        <taxon>Pseudomonadota</taxon>
        <taxon>Alphaproteobacteria</taxon>
        <taxon>Hyphomonadales</taxon>
        <taxon>Hyphomonadaceae</taxon>
        <taxon>Hyphomonas</taxon>
    </lineage>
</organism>
<dbReference type="GO" id="GO:0022857">
    <property type="term" value="F:transmembrane transporter activity"/>
    <property type="evidence" value="ECO:0007669"/>
    <property type="project" value="InterPro"/>
</dbReference>
<reference evidence="9 10" key="1">
    <citation type="journal article" date="2014" name="Antonie Van Leeuwenhoek">
        <title>Hyphomonas beringensis sp. nov. and Hyphomonas chukchiensis sp. nov., isolated from surface seawater of the Bering Sea and Chukchi Sea.</title>
        <authorList>
            <person name="Li C."/>
            <person name="Lai Q."/>
            <person name="Li G."/>
            <person name="Dong C."/>
            <person name="Wang J."/>
            <person name="Liao Y."/>
            <person name="Shao Z."/>
        </authorList>
    </citation>
    <scope>NUCLEOTIDE SEQUENCE [LARGE SCALE GENOMIC DNA]</scope>
    <source>
        <strain evidence="9 10">25B14_1</strain>
    </source>
</reference>
<accession>A0A062UAD2</accession>
<feature type="transmembrane region" description="Helical" evidence="8">
    <location>
        <begin position="499"/>
        <end position="522"/>
    </location>
</feature>